<keyword evidence="2" id="KW-0238">DNA-binding</keyword>
<dbReference type="AlphaFoldDB" id="A0A1R3UZZ6"/>
<accession>A0A1R3UZZ6</accession>
<evidence type="ECO:0000313" key="6">
    <source>
        <dbReference type="Proteomes" id="UP000188388"/>
    </source>
</evidence>
<dbReference type="Pfam" id="PF12802">
    <property type="entry name" value="MarR_2"/>
    <property type="match status" value="1"/>
</dbReference>
<dbReference type="GO" id="GO:0003700">
    <property type="term" value="F:DNA-binding transcription factor activity"/>
    <property type="evidence" value="ECO:0007669"/>
    <property type="project" value="InterPro"/>
</dbReference>
<evidence type="ECO:0000256" key="3">
    <source>
        <dbReference type="ARBA" id="ARBA00023163"/>
    </source>
</evidence>
<proteinExistence type="predicted"/>
<dbReference type="InterPro" id="IPR036388">
    <property type="entry name" value="WH-like_DNA-bd_sf"/>
</dbReference>
<dbReference type="InterPro" id="IPR036390">
    <property type="entry name" value="WH_DNA-bd_sf"/>
</dbReference>
<keyword evidence="6" id="KW-1185">Reference proteome</keyword>
<keyword evidence="1" id="KW-0805">Transcription regulation</keyword>
<dbReference type="Gene3D" id="1.10.10.10">
    <property type="entry name" value="Winged helix-like DNA-binding domain superfamily/Winged helix DNA-binding domain"/>
    <property type="match status" value="1"/>
</dbReference>
<dbReference type="STRING" id="1631249.BQ8794_110015"/>
<evidence type="ECO:0000256" key="2">
    <source>
        <dbReference type="ARBA" id="ARBA00023125"/>
    </source>
</evidence>
<dbReference type="SUPFAM" id="SSF46785">
    <property type="entry name" value="Winged helix' DNA-binding domain"/>
    <property type="match status" value="1"/>
</dbReference>
<dbReference type="EMBL" id="FTPD01000003">
    <property type="protein sequence ID" value="SIT53209.1"/>
    <property type="molecule type" value="Genomic_DNA"/>
</dbReference>
<dbReference type="PRINTS" id="PR00598">
    <property type="entry name" value="HTHMARR"/>
</dbReference>
<dbReference type="InterPro" id="IPR023187">
    <property type="entry name" value="Tscrpt_reg_MarR-type_CS"/>
</dbReference>
<sequence length="163" mass="17826">MDRAAKAIEQWKRQRPDLDVSPMAVLGRLNEASSLIARERLAPLFARFGLQSGEFDVLATLRRSGSPYALTPTALYEATMVTSGAMTNRLDRLEKTGLIKRGPHPNDRRGVVVQLTDKGLALVDEAVAAHVANEHEILSGLTRAEQDTLARLLEKLIASVSRG</sequence>
<dbReference type="PANTHER" id="PTHR42756">
    <property type="entry name" value="TRANSCRIPTIONAL REGULATOR, MARR"/>
    <property type="match status" value="1"/>
</dbReference>
<dbReference type="SMART" id="SM00347">
    <property type="entry name" value="HTH_MARR"/>
    <property type="match status" value="1"/>
</dbReference>
<dbReference type="GO" id="GO:0003677">
    <property type="term" value="F:DNA binding"/>
    <property type="evidence" value="ECO:0007669"/>
    <property type="project" value="UniProtKB-KW"/>
</dbReference>
<reference evidence="6" key="1">
    <citation type="submission" date="2017-01" db="EMBL/GenBank/DDBJ databases">
        <authorList>
            <person name="Brunel B."/>
        </authorList>
    </citation>
    <scope>NUCLEOTIDE SEQUENCE [LARGE SCALE GENOMIC DNA]</scope>
</reference>
<dbReference type="RefSeq" id="WP_077372750.1">
    <property type="nucleotide sequence ID" value="NZ_FTPD01000003.1"/>
</dbReference>
<dbReference type="Proteomes" id="UP000188388">
    <property type="component" value="Unassembled WGS sequence"/>
</dbReference>
<evidence type="ECO:0000259" key="4">
    <source>
        <dbReference type="PROSITE" id="PS50995"/>
    </source>
</evidence>
<name>A0A1R3UZZ6_9HYPH</name>
<gene>
    <name evidence="5" type="primary">pecS</name>
    <name evidence="5" type="ORF">BQ8794_110015</name>
</gene>
<protein>
    <submittedName>
        <fullName evidence="5">HTH-type transcriptional regulator PecS</fullName>
    </submittedName>
</protein>
<dbReference type="PROSITE" id="PS01117">
    <property type="entry name" value="HTH_MARR_1"/>
    <property type="match status" value="1"/>
</dbReference>
<organism evidence="5 6">
    <name type="scientific">Mesorhizobium prunaredense</name>
    <dbReference type="NCBI Taxonomy" id="1631249"/>
    <lineage>
        <taxon>Bacteria</taxon>
        <taxon>Pseudomonadati</taxon>
        <taxon>Pseudomonadota</taxon>
        <taxon>Alphaproteobacteria</taxon>
        <taxon>Hyphomicrobiales</taxon>
        <taxon>Phyllobacteriaceae</taxon>
        <taxon>Mesorhizobium</taxon>
    </lineage>
</organism>
<dbReference type="PROSITE" id="PS50995">
    <property type="entry name" value="HTH_MARR_2"/>
    <property type="match status" value="1"/>
</dbReference>
<dbReference type="InterPro" id="IPR000835">
    <property type="entry name" value="HTH_MarR-typ"/>
</dbReference>
<evidence type="ECO:0000313" key="5">
    <source>
        <dbReference type="EMBL" id="SIT53209.1"/>
    </source>
</evidence>
<dbReference type="PANTHER" id="PTHR42756:SF1">
    <property type="entry name" value="TRANSCRIPTIONAL REPRESSOR OF EMRAB OPERON"/>
    <property type="match status" value="1"/>
</dbReference>
<evidence type="ECO:0000256" key="1">
    <source>
        <dbReference type="ARBA" id="ARBA00023015"/>
    </source>
</evidence>
<keyword evidence="3" id="KW-0804">Transcription</keyword>
<feature type="domain" description="HTH marR-type" evidence="4">
    <location>
        <begin position="1"/>
        <end position="158"/>
    </location>
</feature>